<keyword evidence="2" id="KW-1185">Reference proteome</keyword>
<dbReference type="Proteomes" id="UP000798662">
    <property type="component" value="Chromosome 1"/>
</dbReference>
<evidence type="ECO:0000313" key="1">
    <source>
        <dbReference type="EMBL" id="KAK1857712.1"/>
    </source>
</evidence>
<organism evidence="1 2">
    <name type="scientific">Pyropia yezoensis</name>
    <name type="common">Susabi-nori</name>
    <name type="synonym">Porphyra yezoensis</name>
    <dbReference type="NCBI Taxonomy" id="2788"/>
    <lineage>
        <taxon>Eukaryota</taxon>
        <taxon>Rhodophyta</taxon>
        <taxon>Bangiophyceae</taxon>
        <taxon>Bangiales</taxon>
        <taxon>Bangiaceae</taxon>
        <taxon>Pyropia</taxon>
    </lineage>
</organism>
<sequence>MSALEIHQTIAFQDYLKREMKRLRFSTGLLSRRVGSLTCATCNIWDDAIARCYAAASGAEDVGQIPSSLAIVLMVIYRMQGRPQLVCCYQCALDTVLNADW</sequence>
<proteinExistence type="predicted"/>
<name>A0ACC3BJP0_PYRYE</name>
<comment type="caution">
    <text evidence="1">The sequence shown here is derived from an EMBL/GenBank/DDBJ whole genome shotgun (WGS) entry which is preliminary data.</text>
</comment>
<protein>
    <submittedName>
        <fullName evidence="1">Uncharacterized protein</fullName>
    </submittedName>
</protein>
<dbReference type="EMBL" id="CM020618">
    <property type="protein sequence ID" value="KAK1857712.1"/>
    <property type="molecule type" value="Genomic_DNA"/>
</dbReference>
<reference evidence="1" key="1">
    <citation type="submission" date="2019-11" db="EMBL/GenBank/DDBJ databases">
        <title>Nori genome reveals adaptations in red seaweeds to the harsh intertidal environment.</title>
        <authorList>
            <person name="Wang D."/>
            <person name="Mao Y."/>
        </authorList>
    </citation>
    <scope>NUCLEOTIDE SEQUENCE</scope>
    <source>
        <tissue evidence="1">Gametophyte</tissue>
    </source>
</reference>
<accession>A0ACC3BJP0</accession>
<evidence type="ECO:0000313" key="2">
    <source>
        <dbReference type="Proteomes" id="UP000798662"/>
    </source>
</evidence>
<gene>
    <name evidence="1" type="ORF">I4F81_000327</name>
</gene>